<dbReference type="SUPFAM" id="SSF55846">
    <property type="entry name" value="N-acetylmuramoyl-L-alanine amidase-like"/>
    <property type="match status" value="1"/>
</dbReference>
<dbReference type="GO" id="GO:0071555">
    <property type="term" value="P:cell wall organization"/>
    <property type="evidence" value="ECO:0007669"/>
    <property type="project" value="UniProtKB-KW"/>
</dbReference>
<name>A0A1J5QNR9_9ZZZZ</name>
<dbReference type="EC" id="3.5.1.28" evidence="4"/>
<dbReference type="SMART" id="SM00644">
    <property type="entry name" value="Ami_2"/>
    <property type="match status" value="1"/>
</dbReference>
<keyword evidence="6" id="KW-0479">Metal-binding</keyword>
<keyword evidence="8" id="KW-0862">Zinc</keyword>
<dbReference type="GO" id="GO:0046872">
    <property type="term" value="F:metal ion binding"/>
    <property type="evidence" value="ECO:0007669"/>
    <property type="project" value="UniProtKB-KW"/>
</dbReference>
<evidence type="ECO:0000259" key="12">
    <source>
        <dbReference type="SMART" id="SM00644"/>
    </source>
</evidence>
<comment type="caution">
    <text evidence="13">The sequence shown here is derived from an EMBL/GenBank/DDBJ whole genome shotgun (WGS) entry which is preliminary data.</text>
</comment>
<dbReference type="GO" id="GO:0008745">
    <property type="term" value="F:N-acetylmuramoyl-L-alanine amidase activity"/>
    <property type="evidence" value="ECO:0007669"/>
    <property type="project" value="UniProtKB-EC"/>
</dbReference>
<keyword evidence="9" id="KW-0961">Cell wall biogenesis/degradation</keyword>
<proteinExistence type="predicted"/>
<reference evidence="13" key="1">
    <citation type="submission" date="2016-10" db="EMBL/GenBank/DDBJ databases">
        <title>Sequence of Gallionella enrichment culture.</title>
        <authorList>
            <person name="Poehlein A."/>
            <person name="Muehling M."/>
            <person name="Daniel R."/>
        </authorList>
    </citation>
    <scope>NUCLEOTIDE SEQUENCE</scope>
</reference>
<feature type="domain" description="N-acetylmuramoyl-L-alanine amidase" evidence="12">
    <location>
        <begin position="29"/>
        <end position="177"/>
    </location>
</feature>
<comment type="catalytic activity">
    <reaction evidence="1">
        <text>Hydrolyzes the link between N-acetylmuramoyl residues and L-amino acid residues in certain cell-wall glycopeptides.</text>
        <dbReference type="EC" id="3.5.1.28"/>
    </reaction>
</comment>
<dbReference type="GO" id="GO:0009254">
    <property type="term" value="P:peptidoglycan turnover"/>
    <property type="evidence" value="ECO:0007669"/>
    <property type="project" value="TreeGrafter"/>
</dbReference>
<accession>A0A1J5QNR9</accession>
<evidence type="ECO:0000256" key="11">
    <source>
        <dbReference type="ARBA" id="ARBA00042615"/>
    </source>
</evidence>
<evidence type="ECO:0000256" key="7">
    <source>
        <dbReference type="ARBA" id="ARBA00022801"/>
    </source>
</evidence>
<dbReference type="InterPro" id="IPR051206">
    <property type="entry name" value="NAMLAA_amidase_2"/>
</dbReference>
<dbReference type="PANTHER" id="PTHR30417:SF4">
    <property type="entry name" value="1,6-ANHYDRO-N-ACETYLMURAMYL-L-ALANINE AMIDASE AMPD"/>
    <property type="match status" value="1"/>
</dbReference>
<dbReference type="InterPro" id="IPR036505">
    <property type="entry name" value="Amidase/PGRP_sf"/>
</dbReference>
<evidence type="ECO:0000256" key="1">
    <source>
        <dbReference type="ARBA" id="ARBA00001561"/>
    </source>
</evidence>
<dbReference type="GO" id="GO:0005737">
    <property type="term" value="C:cytoplasm"/>
    <property type="evidence" value="ECO:0007669"/>
    <property type="project" value="UniProtKB-SubCell"/>
</dbReference>
<sequence length="201" mass="21651">MSSAKGRGDGATGALFDQGWYRHALRRPSPHWDARPAGVDADLLVLHSISLPAGEFGGGFIDDLFLGALDHRARPEFAELEGLRVSAHFLIRRDGALLQYVSCDQRAWHAGASSFRGRARCNDFSIGIELEGTDAMPFEPAQYDSLVALVSALIQAYPIKAMAGHSDIAPGRKTDPGPLFDWPVIRRASGLAASAFPSHEG</sequence>
<evidence type="ECO:0000256" key="3">
    <source>
        <dbReference type="ARBA" id="ARBA00004496"/>
    </source>
</evidence>
<dbReference type="GO" id="GO:0009253">
    <property type="term" value="P:peptidoglycan catabolic process"/>
    <property type="evidence" value="ECO:0007669"/>
    <property type="project" value="InterPro"/>
</dbReference>
<dbReference type="EMBL" id="MLJW01000573">
    <property type="protein sequence ID" value="OIQ85040.1"/>
    <property type="molecule type" value="Genomic_DNA"/>
</dbReference>
<keyword evidence="5" id="KW-0963">Cytoplasm</keyword>
<evidence type="ECO:0000256" key="2">
    <source>
        <dbReference type="ARBA" id="ARBA00001947"/>
    </source>
</evidence>
<comment type="subcellular location">
    <subcellularLocation>
        <location evidence="3">Cytoplasm</location>
    </subcellularLocation>
</comment>
<evidence type="ECO:0000256" key="10">
    <source>
        <dbReference type="ARBA" id="ARBA00039257"/>
    </source>
</evidence>
<dbReference type="Pfam" id="PF01510">
    <property type="entry name" value="Amidase_2"/>
    <property type="match status" value="1"/>
</dbReference>
<dbReference type="NCBIfam" id="NF008758">
    <property type="entry name" value="PRK11789.1"/>
    <property type="match status" value="1"/>
</dbReference>
<dbReference type="Gene3D" id="3.40.80.10">
    <property type="entry name" value="Peptidoglycan recognition protein-like"/>
    <property type="match status" value="1"/>
</dbReference>
<evidence type="ECO:0000313" key="13">
    <source>
        <dbReference type="EMBL" id="OIQ85040.1"/>
    </source>
</evidence>
<evidence type="ECO:0000256" key="8">
    <source>
        <dbReference type="ARBA" id="ARBA00022833"/>
    </source>
</evidence>
<gene>
    <name evidence="13" type="primary">ampD_5</name>
    <name evidence="13" type="ORF">GALL_331380</name>
</gene>
<dbReference type="AlphaFoldDB" id="A0A1J5QNR9"/>
<keyword evidence="7 13" id="KW-0378">Hydrolase</keyword>
<dbReference type="InterPro" id="IPR002502">
    <property type="entry name" value="Amidase_domain"/>
</dbReference>
<protein>
    <recommendedName>
        <fullName evidence="10">1,6-anhydro-N-acetylmuramyl-L-alanine amidase AmpD</fullName>
        <ecNumber evidence="4">3.5.1.28</ecNumber>
    </recommendedName>
    <alternativeName>
        <fullName evidence="11">N-acetylmuramoyl-L-alanine amidase</fullName>
    </alternativeName>
</protein>
<dbReference type="PANTHER" id="PTHR30417">
    <property type="entry name" value="N-ACETYLMURAMOYL-L-ALANINE AMIDASE AMID"/>
    <property type="match status" value="1"/>
</dbReference>
<comment type="cofactor">
    <cofactor evidence="2">
        <name>Zn(2+)</name>
        <dbReference type="ChEBI" id="CHEBI:29105"/>
    </cofactor>
</comment>
<evidence type="ECO:0000256" key="4">
    <source>
        <dbReference type="ARBA" id="ARBA00011901"/>
    </source>
</evidence>
<evidence type="ECO:0000256" key="5">
    <source>
        <dbReference type="ARBA" id="ARBA00022490"/>
    </source>
</evidence>
<dbReference type="CDD" id="cd06583">
    <property type="entry name" value="PGRP"/>
    <property type="match status" value="1"/>
</dbReference>
<evidence type="ECO:0000256" key="9">
    <source>
        <dbReference type="ARBA" id="ARBA00023316"/>
    </source>
</evidence>
<evidence type="ECO:0000256" key="6">
    <source>
        <dbReference type="ARBA" id="ARBA00022723"/>
    </source>
</evidence>
<organism evidence="13">
    <name type="scientific">mine drainage metagenome</name>
    <dbReference type="NCBI Taxonomy" id="410659"/>
    <lineage>
        <taxon>unclassified sequences</taxon>
        <taxon>metagenomes</taxon>
        <taxon>ecological metagenomes</taxon>
    </lineage>
</organism>